<evidence type="ECO:0000259" key="3">
    <source>
        <dbReference type="PROSITE" id="PS51272"/>
    </source>
</evidence>
<dbReference type="InterPro" id="IPR001119">
    <property type="entry name" value="SLH_dom"/>
</dbReference>
<dbReference type="Gene3D" id="1.10.530.10">
    <property type="match status" value="1"/>
</dbReference>
<organism evidence="4 5">
    <name type="scientific">Alteribacillus persepolensis</name>
    <dbReference type="NCBI Taxonomy" id="568899"/>
    <lineage>
        <taxon>Bacteria</taxon>
        <taxon>Bacillati</taxon>
        <taxon>Bacillota</taxon>
        <taxon>Bacilli</taxon>
        <taxon>Bacillales</taxon>
        <taxon>Bacillaceae</taxon>
        <taxon>Alteribacillus</taxon>
    </lineage>
</organism>
<dbReference type="EMBL" id="FNDK01000002">
    <property type="protein sequence ID" value="SDH18630.1"/>
    <property type="molecule type" value="Genomic_DNA"/>
</dbReference>
<feature type="signal peptide" evidence="2">
    <location>
        <begin position="1"/>
        <end position="23"/>
    </location>
</feature>
<sequence>MKKGLGVLAAAGAALLLSVPALAEENTGKEEKDRLSYKEKKDLLTETALEYEIPPEILKAIAYEETGMKQFDEAGNVIRNENDDGGIGMMQVTLDEDDLMNRNVDKERLEHDTAYNIEVGAQLLEEKWNWSGNLLPAVNDGQRHILENWYFAVLAYNGLDERNDPNKSGDTYQEGIYERVAKSNLFDVSVFDLPGVDTVYENDSNIMSFEEKHVTTETKTPSLQMFKEGDDVYSYRESGNSINFREGPSTGTALLGNVAVYTPLTVEGALEHDNNPANHYGFYPFYYSDSHGYMASSYVQEGAITAFPDVRGDELIKAVAELEAQGIINGHEDGTFKPNDPIKRKHVAAMLDKALDLQVPGDYELQAAGVDKDNPYYEPLRAVEYHGIMTGSNGDIRKEENMTRAQMASVLTTALADYAEPAGEQHHFADIGFDYWNYDAINTLYHNGWTTEDPYRPSGDVTRGQFALFLTRAME</sequence>
<keyword evidence="1 2" id="KW-0732">Signal</keyword>
<reference evidence="4 5" key="1">
    <citation type="submission" date="2016-10" db="EMBL/GenBank/DDBJ databases">
        <authorList>
            <person name="de Groot N.N."/>
        </authorList>
    </citation>
    <scope>NUCLEOTIDE SEQUENCE [LARGE SCALE GENOMIC DNA]</scope>
    <source>
        <strain evidence="4 5">DSM 21632</strain>
    </source>
</reference>
<name>A0A1G8AE74_9BACI</name>
<dbReference type="SUPFAM" id="SSF53955">
    <property type="entry name" value="Lysozyme-like"/>
    <property type="match status" value="1"/>
</dbReference>
<proteinExistence type="predicted"/>
<feature type="chain" id="PRO_5011461037" evidence="2">
    <location>
        <begin position="24"/>
        <end position="475"/>
    </location>
</feature>
<dbReference type="Proteomes" id="UP000199163">
    <property type="component" value="Unassembled WGS sequence"/>
</dbReference>
<dbReference type="PROSITE" id="PS51272">
    <property type="entry name" value="SLH"/>
    <property type="match status" value="2"/>
</dbReference>
<protein>
    <submittedName>
        <fullName evidence="4">S-layer homology domain-containing protein</fullName>
    </submittedName>
</protein>
<dbReference type="Pfam" id="PF01464">
    <property type="entry name" value="SLT"/>
    <property type="match status" value="1"/>
</dbReference>
<evidence type="ECO:0000256" key="1">
    <source>
        <dbReference type="ARBA" id="ARBA00022729"/>
    </source>
</evidence>
<evidence type="ECO:0000256" key="2">
    <source>
        <dbReference type="SAM" id="SignalP"/>
    </source>
</evidence>
<dbReference type="OrthoDB" id="2690990at2"/>
<feature type="domain" description="SLH" evidence="3">
    <location>
        <begin position="424"/>
        <end position="475"/>
    </location>
</feature>
<evidence type="ECO:0000313" key="5">
    <source>
        <dbReference type="Proteomes" id="UP000199163"/>
    </source>
</evidence>
<gene>
    <name evidence="4" type="ORF">SAMN05192534_102107</name>
</gene>
<dbReference type="RefSeq" id="WP_091271360.1">
    <property type="nucleotide sequence ID" value="NZ_FNDK01000002.1"/>
</dbReference>
<feature type="domain" description="SLH" evidence="3">
    <location>
        <begin position="302"/>
        <end position="365"/>
    </location>
</feature>
<accession>A0A1G8AE74</accession>
<evidence type="ECO:0000313" key="4">
    <source>
        <dbReference type="EMBL" id="SDH18630.1"/>
    </source>
</evidence>
<dbReference type="STRING" id="568899.SAMN05192534_102107"/>
<keyword evidence="5" id="KW-1185">Reference proteome</keyword>
<dbReference type="InterPro" id="IPR023346">
    <property type="entry name" value="Lysozyme-like_dom_sf"/>
</dbReference>
<dbReference type="Pfam" id="PF00395">
    <property type="entry name" value="SLH"/>
    <property type="match status" value="2"/>
</dbReference>
<dbReference type="InterPro" id="IPR008258">
    <property type="entry name" value="Transglycosylase_SLT_dom_1"/>
</dbReference>
<dbReference type="AlphaFoldDB" id="A0A1G8AE74"/>